<accession>A0A4R3Z5A8</accession>
<dbReference type="PANTHER" id="PTHR30419">
    <property type="entry name" value="HTH-TYPE TRANSCRIPTIONAL REGULATOR YBHD"/>
    <property type="match status" value="1"/>
</dbReference>
<dbReference type="InterPro" id="IPR036388">
    <property type="entry name" value="WH-like_DNA-bd_sf"/>
</dbReference>
<evidence type="ECO:0000313" key="7">
    <source>
        <dbReference type="Proteomes" id="UP000295515"/>
    </source>
</evidence>
<dbReference type="InterPro" id="IPR050950">
    <property type="entry name" value="HTH-type_LysR_regulators"/>
</dbReference>
<dbReference type="Gene3D" id="1.10.10.10">
    <property type="entry name" value="Winged helix-like DNA-binding domain superfamily/Winged helix DNA-binding domain"/>
    <property type="match status" value="1"/>
</dbReference>
<dbReference type="GO" id="GO:0003677">
    <property type="term" value="F:DNA binding"/>
    <property type="evidence" value="ECO:0007669"/>
    <property type="project" value="UniProtKB-KW"/>
</dbReference>
<evidence type="ECO:0000256" key="2">
    <source>
        <dbReference type="ARBA" id="ARBA00023015"/>
    </source>
</evidence>
<dbReference type="InterPro" id="IPR000847">
    <property type="entry name" value="LysR_HTH_N"/>
</dbReference>
<comment type="caution">
    <text evidence="6">The sequence shown here is derived from an EMBL/GenBank/DDBJ whole genome shotgun (WGS) entry which is preliminary data.</text>
</comment>
<dbReference type="InterPro" id="IPR036390">
    <property type="entry name" value="WH_DNA-bd_sf"/>
</dbReference>
<evidence type="ECO:0000256" key="3">
    <source>
        <dbReference type="ARBA" id="ARBA00023125"/>
    </source>
</evidence>
<dbReference type="Proteomes" id="UP000295515">
    <property type="component" value="Unassembled WGS sequence"/>
</dbReference>
<protein>
    <submittedName>
        <fullName evidence="6">DNA-binding transcriptional LysR family regulator</fullName>
    </submittedName>
</protein>
<gene>
    <name evidence="6" type="ORF">EDD60_10393</name>
</gene>
<dbReference type="SUPFAM" id="SSF46785">
    <property type="entry name" value="Winged helix' DNA-binding domain"/>
    <property type="match status" value="1"/>
</dbReference>
<dbReference type="GeneID" id="98914578"/>
<reference evidence="6 7" key="1">
    <citation type="submission" date="2019-03" db="EMBL/GenBank/DDBJ databases">
        <title>Genomic Encyclopedia of Type Strains, Phase IV (KMG-IV): sequencing the most valuable type-strain genomes for metagenomic binning, comparative biology and taxonomic classification.</title>
        <authorList>
            <person name="Goeker M."/>
        </authorList>
    </citation>
    <scope>NUCLEOTIDE SEQUENCE [LARGE SCALE GENOMIC DNA]</scope>
    <source>
        <strain evidence="6 7">DSM 29487</strain>
    </source>
</reference>
<keyword evidence="4" id="KW-0804">Transcription</keyword>
<keyword evidence="3 6" id="KW-0238">DNA-binding</keyword>
<dbReference type="SUPFAM" id="SSF53850">
    <property type="entry name" value="Periplasmic binding protein-like II"/>
    <property type="match status" value="1"/>
</dbReference>
<dbReference type="EMBL" id="SMCQ01000003">
    <property type="protein sequence ID" value="TCW01638.1"/>
    <property type="molecule type" value="Genomic_DNA"/>
</dbReference>
<dbReference type="CDD" id="cd05466">
    <property type="entry name" value="PBP2_LTTR_substrate"/>
    <property type="match status" value="1"/>
</dbReference>
<sequence length="292" mass="33921">MEIRILKYFLAVAQEESITKAAEILHTTQPNLSRQLNMLEEEIGKKLFIRGSRKITLTEEGMFLRKRAKEIIDLTERTEFELNSYGEITTGDIYIGAPETYIMHFIGEVFKKINERYPQIKYHIFSGSTIEVSEQLNKGLLDFAILIEPIDLQKYNYIKLPYTDTWGVLMRKDSPLAKLEVIRPEDIKDYPLFLAQQQSDANVLSGWFKDYYKNLNIIGSFNLITTPAMIVESGLGYVFTFDRLINTTGESHLCFKPLKPNFETGFYLVWKKYQIFNGAADLFLKELQNTLF</sequence>
<dbReference type="InterPro" id="IPR005119">
    <property type="entry name" value="LysR_subst-bd"/>
</dbReference>
<evidence type="ECO:0000256" key="1">
    <source>
        <dbReference type="ARBA" id="ARBA00009437"/>
    </source>
</evidence>
<dbReference type="PRINTS" id="PR00039">
    <property type="entry name" value="HTHLYSR"/>
</dbReference>
<evidence type="ECO:0000259" key="5">
    <source>
        <dbReference type="PROSITE" id="PS50931"/>
    </source>
</evidence>
<keyword evidence="7" id="KW-1185">Reference proteome</keyword>
<dbReference type="Pfam" id="PF00126">
    <property type="entry name" value="HTH_1"/>
    <property type="match status" value="1"/>
</dbReference>
<name>A0A4R3Z5A8_9FIRM</name>
<dbReference type="Pfam" id="PF03466">
    <property type="entry name" value="LysR_substrate"/>
    <property type="match status" value="1"/>
</dbReference>
<dbReference type="PANTHER" id="PTHR30419:SF8">
    <property type="entry name" value="NITROGEN ASSIMILATION TRANSCRIPTIONAL ACTIVATOR-RELATED"/>
    <property type="match status" value="1"/>
</dbReference>
<organism evidence="6 7">
    <name type="scientific">Longibaculum muris</name>
    <dbReference type="NCBI Taxonomy" id="1796628"/>
    <lineage>
        <taxon>Bacteria</taxon>
        <taxon>Bacillati</taxon>
        <taxon>Bacillota</taxon>
        <taxon>Erysipelotrichia</taxon>
        <taxon>Erysipelotrichales</taxon>
        <taxon>Coprobacillaceae</taxon>
        <taxon>Longibaculum</taxon>
    </lineage>
</organism>
<keyword evidence="2" id="KW-0805">Transcription regulation</keyword>
<comment type="similarity">
    <text evidence="1">Belongs to the LysR transcriptional regulatory family.</text>
</comment>
<proteinExistence type="inferred from homology"/>
<evidence type="ECO:0000256" key="4">
    <source>
        <dbReference type="ARBA" id="ARBA00023163"/>
    </source>
</evidence>
<dbReference type="GO" id="GO:0003700">
    <property type="term" value="F:DNA-binding transcription factor activity"/>
    <property type="evidence" value="ECO:0007669"/>
    <property type="project" value="InterPro"/>
</dbReference>
<feature type="domain" description="HTH lysR-type" evidence="5">
    <location>
        <begin position="1"/>
        <end position="58"/>
    </location>
</feature>
<evidence type="ECO:0000313" key="6">
    <source>
        <dbReference type="EMBL" id="TCW01638.1"/>
    </source>
</evidence>
<dbReference type="PROSITE" id="PS50931">
    <property type="entry name" value="HTH_LYSR"/>
    <property type="match status" value="1"/>
</dbReference>
<dbReference type="Gene3D" id="3.40.190.290">
    <property type="match status" value="1"/>
</dbReference>
<dbReference type="AlphaFoldDB" id="A0A4R3Z5A8"/>
<dbReference type="FunFam" id="1.10.10.10:FF:000001">
    <property type="entry name" value="LysR family transcriptional regulator"/>
    <property type="match status" value="1"/>
</dbReference>
<dbReference type="GO" id="GO:0005829">
    <property type="term" value="C:cytosol"/>
    <property type="evidence" value="ECO:0007669"/>
    <property type="project" value="TreeGrafter"/>
</dbReference>
<dbReference type="RefSeq" id="WP_066448970.1">
    <property type="nucleotide sequence ID" value="NZ_JANKBF010000001.1"/>
</dbReference>